<comment type="caution">
    <text evidence="1">The sequence shown here is derived from an EMBL/GenBank/DDBJ whole genome shotgun (WGS) entry which is preliminary data.</text>
</comment>
<feature type="non-terminal residue" evidence="1">
    <location>
        <position position="1014"/>
    </location>
</feature>
<proteinExistence type="predicted"/>
<accession>A0ACC2NZN4</accession>
<dbReference type="Proteomes" id="UP001239111">
    <property type="component" value="Chromosome 2"/>
</dbReference>
<organism evidence="1 2">
    <name type="scientific">Eretmocerus hayati</name>
    <dbReference type="NCBI Taxonomy" id="131215"/>
    <lineage>
        <taxon>Eukaryota</taxon>
        <taxon>Metazoa</taxon>
        <taxon>Ecdysozoa</taxon>
        <taxon>Arthropoda</taxon>
        <taxon>Hexapoda</taxon>
        <taxon>Insecta</taxon>
        <taxon>Pterygota</taxon>
        <taxon>Neoptera</taxon>
        <taxon>Endopterygota</taxon>
        <taxon>Hymenoptera</taxon>
        <taxon>Apocrita</taxon>
        <taxon>Proctotrupomorpha</taxon>
        <taxon>Chalcidoidea</taxon>
        <taxon>Aphelinidae</taxon>
        <taxon>Aphelininae</taxon>
        <taxon>Eretmocerus</taxon>
    </lineage>
</organism>
<gene>
    <name evidence="1" type="ORF">QAD02_012427</name>
</gene>
<evidence type="ECO:0000313" key="1">
    <source>
        <dbReference type="EMBL" id="KAJ8676640.1"/>
    </source>
</evidence>
<evidence type="ECO:0000313" key="2">
    <source>
        <dbReference type="Proteomes" id="UP001239111"/>
    </source>
</evidence>
<protein>
    <submittedName>
        <fullName evidence="1">Uncharacterized protein</fullName>
    </submittedName>
</protein>
<reference evidence="1" key="1">
    <citation type="submission" date="2023-04" db="EMBL/GenBank/DDBJ databases">
        <title>A chromosome-level genome assembly of the parasitoid wasp Eretmocerus hayati.</title>
        <authorList>
            <person name="Zhong Y."/>
            <person name="Liu S."/>
            <person name="Liu Y."/>
        </authorList>
    </citation>
    <scope>NUCLEOTIDE SEQUENCE</scope>
    <source>
        <strain evidence="1">ZJU_SS_LIU_2023</strain>
    </source>
</reference>
<sequence>MGEPWRRQPRGPGWPPTPLLLLLSLLLLGPGEWGCRGQSDWNCTAVCKCIWGAGKKTAECRDKELDQVPRGLSENIQQLDLTNNRINYLPENAFHDVGLVNLHILVMRECKVKQVDRGAFASLGIIYKIDLTHNWINRLEPGTFNDTERLRTLLLSHNKLQRLDDGLFHDLKYLQRVELSGNQLFQIGQTTFHKLPQLTALLLNSNNLSLLELASFDQLPKLSSLDLQYNPWHCDCRLAPFRDWTLERKLYTRPTACSSPETLAGRAWDETQADEFACAPSIEGVGYELLDESARLWCRASGSPRPYIGWLHRQRGTLGNSTRRALVGPNNGPPVLEEEVKAVAPGYLLLHSEHWANLTIARPGPADRGEYACVAQNRGGRAERNLSLSQLGPGYGGYGGRGNRLIGLPLAAGLALVALLALIAALALCLCYCQKRRRAMRDEKGAEASSLDQHGLGEQEKSLITAINPVVKPPRRYEAPSLVGGGGGSGSHHGTEMTELNRTLLDSDSVFADGVGSVVGVLPNGLSDDSELRGRASPDLDSVFGGMSGPSLHSPRHLGSPTLLSTTSSTMHSLPPLQTPMTNTGSHQPQHLLGSPLSLHGSITSGMSTLPRSASVSGGGVYPQYPPDLLAFPSGRRTSSPTASQASTATAGLQQTPTSMSEALASSRLQLPFSRFSTSGGSVVGGYTSAASSPSATNCLGYGFAPSYASVGGPAGFKTLPHPARAASATPYSLANRQHGVLARQQQQQHLAQAASPSAVSHYMTLPRRPRAPGWSYGPPSERGGVMEPVYDNLGVRSTADGSSKLSLNKNPDPLMMQGLLYPTTMRNRPLPSTPQHFSASGSNSHQLTLPRAPRSAPLKLNFNRSAPEGASEWPVSPSDREQPQPQPRQSPRSQQPQQQAEELHQQQEPEQTQSEQQSQEPSMMPATTDDQEAVVTDRDDIKNKVEEQTNENVEHKDQGEGVRKEDKSPTKDETQEPRPNSSARKVPPRPPPKPKNKGAKGPLYEDEDEDGTE</sequence>
<name>A0ACC2NZN4_9HYME</name>
<keyword evidence="2" id="KW-1185">Reference proteome</keyword>
<dbReference type="EMBL" id="CM056742">
    <property type="protein sequence ID" value="KAJ8676640.1"/>
    <property type="molecule type" value="Genomic_DNA"/>
</dbReference>